<accession>A0A6C0HEM7</accession>
<evidence type="ECO:0000313" key="2">
    <source>
        <dbReference type="EMBL" id="QHT78884.1"/>
    </source>
</evidence>
<feature type="domain" description="RING-type" evidence="1">
    <location>
        <begin position="106"/>
        <end position="148"/>
    </location>
</feature>
<protein>
    <recommendedName>
        <fullName evidence="1">RING-type domain-containing protein</fullName>
    </recommendedName>
</protein>
<reference evidence="2" key="1">
    <citation type="journal article" date="2020" name="Nature">
        <title>Giant virus diversity and host interactions through global metagenomics.</title>
        <authorList>
            <person name="Schulz F."/>
            <person name="Roux S."/>
            <person name="Paez-Espino D."/>
            <person name="Jungbluth S."/>
            <person name="Walsh D.A."/>
            <person name="Denef V.J."/>
            <person name="McMahon K.D."/>
            <person name="Konstantinidis K.T."/>
            <person name="Eloe-Fadrosh E.A."/>
            <person name="Kyrpides N.C."/>
            <person name="Woyke T."/>
        </authorList>
    </citation>
    <scope>NUCLEOTIDE SEQUENCE</scope>
    <source>
        <strain evidence="2">GVMAG-M-3300023179-97</strain>
    </source>
</reference>
<evidence type="ECO:0000259" key="1">
    <source>
        <dbReference type="PROSITE" id="PS50089"/>
    </source>
</evidence>
<name>A0A6C0HEM7_9ZZZZ</name>
<dbReference type="AlphaFoldDB" id="A0A6C0HEM7"/>
<dbReference type="Gene3D" id="3.30.40.10">
    <property type="entry name" value="Zinc/RING finger domain, C3HC4 (zinc finger)"/>
    <property type="match status" value="1"/>
</dbReference>
<organism evidence="2">
    <name type="scientific">viral metagenome</name>
    <dbReference type="NCBI Taxonomy" id="1070528"/>
    <lineage>
        <taxon>unclassified sequences</taxon>
        <taxon>metagenomes</taxon>
        <taxon>organismal metagenomes</taxon>
    </lineage>
</organism>
<dbReference type="PROSITE" id="PS50089">
    <property type="entry name" value="ZF_RING_2"/>
    <property type="match status" value="1"/>
</dbReference>
<dbReference type="InterPro" id="IPR013083">
    <property type="entry name" value="Znf_RING/FYVE/PHD"/>
</dbReference>
<sequence length="153" mass="17317">MSSCEGRGDCIKHCACICFDDEEGDIDSEVCSCGHRNHTKLIGGDGECQIYCKEECPHKCELVECHNYRMCGQKRPQNILDCDNGMCKDCAIMIGRIKFLDEKDDCPICLVNKDMIEISCGRHKVCLDCWKNLSDTSTQIPLTCPLCRNPIWK</sequence>
<dbReference type="InterPro" id="IPR001841">
    <property type="entry name" value="Znf_RING"/>
</dbReference>
<dbReference type="SUPFAM" id="SSF57850">
    <property type="entry name" value="RING/U-box"/>
    <property type="match status" value="1"/>
</dbReference>
<dbReference type="EMBL" id="MN739942">
    <property type="protein sequence ID" value="QHT78884.1"/>
    <property type="molecule type" value="Genomic_DNA"/>
</dbReference>
<proteinExistence type="predicted"/>